<accession>A0A9D9ERL4</accession>
<evidence type="ECO:0000256" key="1">
    <source>
        <dbReference type="SAM" id="MobiDB-lite"/>
    </source>
</evidence>
<feature type="region of interest" description="Disordered" evidence="1">
    <location>
        <begin position="25"/>
        <end position="48"/>
    </location>
</feature>
<gene>
    <name evidence="3" type="ORF">IAC06_03920</name>
</gene>
<reference evidence="3" key="1">
    <citation type="submission" date="2020-10" db="EMBL/GenBank/DDBJ databases">
        <authorList>
            <person name="Gilroy R."/>
        </authorList>
    </citation>
    <scope>NUCLEOTIDE SEQUENCE</scope>
    <source>
        <strain evidence="3">B1-20833</strain>
    </source>
</reference>
<evidence type="ECO:0000313" key="3">
    <source>
        <dbReference type="EMBL" id="MBO8452017.1"/>
    </source>
</evidence>
<dbReference type="AlphaFoldDB" id="A0A9D9ERL4"/>
<protein>
    <recommendedName>
        <fullName evidence="5">YD repeat-containing protein</fullName>
    </recommendedName>
</protein>
<evidence type="ECO:0000313" key="4">
    <source>
        <dbReference type="Proteomes" id="UP000823661"/>
    </source>
</evidence>
<keyword evidence="2" id="KW-0732">Signal</keyword>
<feature type="signal peptide" evidence="2">
    <location>
        <begin position="1"/>
        <end position="19"/>
    </location>
</feature>
<reference evidence="3" key="2">
    <citation type="journal article" date="2021" name="PeerJ">
        <title>Extensive microbial diversity within the chicken gut microbiome revealed by metagenomics and culture.</title>
        <authorList>
            <person name="Gilroy R."/>
            <person name="Ravi A."/>
            <person name="Getino M."/>
            <person name="Pursley I."/>
            <person name="Horton D.L."/>
            <person name="Alikhan N.F."/>
            <person name="Baker D."/>
            <person name="Gharbi K."/>
            <person name="Hall N."/>
            <person name="Watson M."/>
            <person name="Adriaenssens E.M."/>
            <person name="Foster-Nyarko E."/>
            <person name="Jarju S."/>
            <person name="Secka A."/>
            <person name="Antonio M."/>
            <person name="Oren A."/>
            <person name="Chaudhuri R.R."/>
            <person name="La Ragione R."/>
            <person name="Hildebrand F."/>
            <person name="Pallen M.J."/>
        </authorList>
    </citation>
    <scope>NUCLEOTIDE SEQUENCE</scope>
    <source>
        <strain evidence="3">B1-20833</strain>
    </source>
</reference>
<evidence type="ECO:0000256" key="2">
    <source>
        <dbReference type="SAM" id="SignalP"/>
    </source>
</evidence>
<dbReference type="PROSITE" id="PS51257">
    <property type="entry name" value="PROKAR_LIPOPROTEIN"/>
    <property type="match status" value="1"/>
</dbReference>
<dbReference type="EMBL" id="JADIMI010000036">
    <property type="protein sequence ID" value="MBO8452017.1"/>
    <property type="molecule type" value="Genomic_DNA"/>
</dbReference>
<dbReference type="Proteomes" id="UP000823661">
    <property type="component" value="Unassembled WGS sequence"/>
</dbReference>
<feature type="chain" id="PRO_5038658617" description="YD repeat-containing protein" evidence="2">
    <location>
        <begin position="20"/>
        <end position="352"/>
    </location>
</feature>
<comment type="caution">
    <text evidence="3">The sequence shown here is derived from an EMBL/GenBank/DDBJ whole genome shotgun (WGS) entry which is preliminary data.</text>
</comment>
<name>A0A9D9ERL4_9BACT</name>
<proteinExistence type="predicted"/>
<organism evidence="3 4">
    <name type="scientific">Candidatus Cryptobacteroides intestinavium</name>
    <dbReference type="NCBI Taxonomy" id="2840766"/>
    <lineage>
        <taxon>Bacteria</taxon>
        <taxon>Pseudomonadati</taxon>
        <taxon>Bacteroidota</taxon>
        <taxon>Bacteroidia</taxon>
        <taxon>Bacteroidales</taxon>
        <taxon>Candidatus Cryptobacteroides</taxon>
    </lineage>
</organism>
<sequence length="352" mass="38912">MKIKRLLLLVTAAALTAAAVTSCFPEDGKEDLNPETPETGGEGDSGNMSSDLIRRIDIIESDPSNSATTLTFEYDGTGNISRITEAYNYGGDGIDDTFEYIFDRTVTGLDISGIDGGVEYPIMTIYDDNGDGVAEKIGISEEYGDTEYIGLEYDSSWHLVKVDADDPYVSREFFWTDGNLTGSTGGTDYSYTYSEYGNNANIDLNWILTGGYHNDAFMIGGLSGLLGARSLNYADYVPLFDMNSESAAREPIAADGEYTYTSKSQRIAHDEASTEFDLSGERLTGITGTVPVYTVSTEYTVYRTITDYDRYTEGPDGTRLYYEYSQTVTSTKETDRKLAYRYTIEFTISYID</sequence>
<evidence type="ECO:0008006" key="5">
    <source>
        <dbReference type="Google" id="ProtNLM"/>
    </source>
</evidence>